<sequence length="145" mass="16593">MSYTSWHTYGYGICVSDIREHSVERIQNLLAMAPVLQKNIQEWLDECGVSDPDYDDYMEFDQDFRLGLATILKEVILEAENVRLEACDSVDGKDYLLFGPDYPWNLANQKQIKTGEEVAGIFKKYIPVLTDEPIDIDYQSVENGG</sequence>
<evidence type="ECO:0000313" key="2">
    <source>
        <dbReference type="Proteomes" id="UP000274920"/>
    </source>
</evidence>
<dbReference type="AlphaFoldDB" id="A0A3R8KTQ0"/>
<dbReference type="RefSeq" id="WP_125127283.1">
    <property type="nucleotide sequence ID" value="NZ_RHJS01000002.1"/>
</dbReference>
<comment type="caution">
    <text evidence="1">The sequence shown here is derived from an EMBL/GenBank/DDBJ whole genome shotgun (WGS) entry which is preliminary data.</text>
</comment>
<reference evidence="1" key="1">
    <citation type="submission" date="2018-10" db="EMBL/GenBank/DDBJ databases">
        <title>Schaedlerella arabinophila gen. nov. sp. nov., isolated from the mouse intestinal tract and comparative analysis with the genome of the closely related altered Schaedler flora strain ASF502.</title>
        <authorList>
            <person name="Miyake S."/>
            <person name="Soh M."/>
            <person name="Seedorf H."/>
        </authorList>
    </citation>
    <scope>NUCLEOTIDE SEQUENCE [LARGE SCALE GENOMIC DNA]</scope>
    <source>
        <strain evidence="1">DSM 106076</strain>
    </source>
</reference>
<organism evidence="1 2">
    <name type="scientific">Schaedlerella arabinosiphila</name>
    <dbReference type="NCBI Taxonomy" id="2044587"/>
    <lineage>
        <taxon>Bacteria</taxon>
        <taxon>Bacillati</taxon>
        <taxon>Bacillota</taxon>
        <taxon>Clostridia</taxon>
        <taxon>Lachnospirales</taxon>
        <taxon>Lachnospiraceae</taxon>
        <taxon>Schaedlerella</taxon>
    </lineage>
</organism>
<name>A0A3R8KTQ0_9FIRM</name>
<dbReference type="Proteomes" id="UP000274920">
    <property type="component" value="Unassembled WGS sequence"/>
</dbReference>
<evidence type="ECO:0000313" key="1">
    <source>
        <dbReference type="EMBL" id="RRK31652.1"/>
    </source>
</evidence>
<keyword evidence="2" id="KW-1185">Reference proteome</keyword>
<accession>A0A3R8KTQ0</accession>
<gene>
    <name evidence="1" type="ORF">EBB54_09975</name>
</gene>
<protein>
    <submittedName>
        <fullName evidence="1">Uncharacterized protein</fullName>
    </submittedName>
</protein>
<dbReference type="EMBL" id="RHJS01000002">
    <property type="protein sequence ID" value="RRK31652.1"/>
    <property type="molecule type" value="Genomic_DNA"/>
</dbReference>
<proteinExistence type="predicted"/>